<dbReference type="PRINTS" id="PR00812">
    <property type="entry name" value="BCTERIALGSPF"/>
</dbReference>
<keyword evidence="3" id="KW-1003">Cell membrane</keyword>
<dbReference type="EMBL" id="JAKGAS010000004">
    <property type="protein sequence ID" value="MCF2948443.1"/>
    <property type="molecule type" value="Genomic_DNA"/>
</dbReference>
<dbReference type="Proteomes" id="UP001521137">
    <property type="component" value="Unassembled WGS sequence"/>
</dbReference>
<feature type="domain" description="Type II secretion system protein GspF" evidence="8">
    <location>
        <begin position="67"/>
        <end position="189"/>
    </location>
</feature>
<feature type="transmembrane region" description="Helical" evidence="7">
    <location>
        <begin position="165"/>
        <end position="188"/>
    </location>
</feature>
<comment type="caution">
    <text evidence="9">The sequence shown here is derived from an EMBL/GenBank/DDBJ whole genome shotgun (WGS) entry which is preliminary data.</text>
</comment>
<protein>
    <submittedName>
        <fullName evidence="9">Type II secretion system F family protein</fullName>
    </submittedName>
</protein>
<dbReference type="PANTHER" id="PTHR30012:SF0">
    <property type="entry name" value="TYPE II SECRETION SYSTEM PROTEIN F-RELATED"/>
    <property type="match status" value="1"/>
</dbReference>
<evidence type="ECO:0000256" key="1">
    <source>
        <dbReference type="ARBA" id="ARBA00004651"/>
    </source>
</evidence>
<gene>
    <name evidence="9" type="ORF">L0668_10020</name>
</gene>
<dbReference type="InterPro" id="IPR003004">
    <property type="entry name" value="GspF/PilC"/>
</dbReference>
<keyword evidence="6 7" id="KW-0472">Membrane</keyword>
<feature type="transmembrane region" description="Helical" evidence="7">
    <location>
        <begin position="371"/>
        <end position="394"/>
    </location>
</feature>
<evidence type="ECO:0000256" key="6">
    <source>
        <dbReference type="ARBA" id="ARBA00023136"/>
    </source>
</evidence>
<dbReference type="Pfam" id="PF00482">
    <property type="entry name" value="T2SSF"/>
    <property type="match status" value="2"/>
</dbReference>
<keyword evidence="5 7" id="KW-1133">Transmembrane helix</keyword>
<accession>A0ABS9D8W6</accession>
<feature type="transmembrane region" description="Helical" evidence="7">
    <location>
        <begin position="218"/>
        <end position="237"/>
    </location>
</feature>
<sequence>MSYLYKYTAYHKDGQKKQGEISARTVEEANKLIRQIGLIPVDVKHVKFETSVGGLKSIRNADLEQSTRQLALLLGNGLRIDKALGVLSKASRNNPIGTIWRAVGAEIAEGKELSVSLKKHPKVFDSLFCEMVAIGESTGSLPEIFNRLAENIQFQNDLRKKVLQAAIYPLFIFIVCLVAIFAIFNFVIPSMSGVFSSMQEIPSYTQTLLDLSDWVQEYQFILFAWLVIFTFVLVYFWRQQSYRERILTFVFRLPFISGMVKKVDRIRFSTAMNLTLSSGLALSSSLNLSANTVLNSELKKELSTFAANVSSGQSISKAIEPVQLYDDLDISLINVGEESGDLAASFREITTISRESFENWVLRFTVLLEPLLILIMGGIVGSVVITMLLSIVSINDVSF</sequence>
<evidence type="ECO:0000259" key="8">
    <source>
        <dbReference type="Pfam" id="PF00482"/>
    </source>
</evidence>
<evidence type="ECO:0000313" key="9">
    <source>
        <dbReference type="EMBL" id="MCF2948443.1"/>
    </source>
</evidence>
<organism evidence="9 10">
    <name type="scientific">Paraglaciecola algarum</name>
    <dbReference type="NCBI Taxonomy" id="3050085"/>
    <lineage>
        <taxon>Bacteria</taxon>
        <taxon>Pseudomonadati</taxon>
        <taxon>Pseudomonadota</taxon>
        <taxon>Gammaproteobacteria</taxon>
        <taxon>Alteromonadales</taxon>
        <taxon>Alteromonadaceae</taxon>
        <taxon>Paraglaciecola</taxon>
    </lineage>
</organism>
<evidence type="ECO:0000313" key="10">
    <source>
        <dbReference type="Proteomes" id="UP001521137"/>
    </source>
</evidence>
<reference evidence="9 10" key="1">
    <citation type="submission" date="2022-01" db="EMBL/GenBank/DDBJ databases">
        <title>Paraglaciecola sp. G1-23.</title>
        <authorList>
            <person name="Jin M.S."/>
            <person name="Han D.M."/>
            <person name="Kim H.M."/>
            <person name="Jeon C.O."/>
        </authorList>
    </citation>
    <scope>NUCLEOTIDE SEQUENCE [LARGE SCALE GENOMIC DNA]</scope>
    <source>
        <strain evidence="9 10">G1-23</strain>
    </source>
</reference>
<evidence type="ECO:0000256" key="5">
    <source>
        <dbReference type="ARBA" id="ARBA00022989"/>
    </source>
</evidence>
<comment type="subcellular location">
    <subcellularLocation>
        <location evidence="1">Cell membrane</location>
        <topology evidence="1">Multi-pass membrane protein</topology>
    </subcellularLocation>
</comment>
<dbReference type="RefSeq" id="WP_235312229.1">
    <property type="nucleotide sequence ID" value="NZ_JAKGAS010000004.1"/>
</dbReference>
<evidence type="ECO:0000256" key="4">
    <source>
        <dbReference type="ARBA" id="ARBA00022692"/>
    </source>
</evidence>
<feature type="domain" description="Type II secretion system protein GspF" evidence="8">
    <location>
        <begin position="268"/>
        <end position="389"/>
    </location>
</feature>
<evidence type="ECO:0000256" key="7">
    <source>
        <dbReference type="SAM" id="Phobius"/>
    </source>
</evidence>
<dbReference type="PANTHER" id="PTHR30012">
    <property type="entry name" value="GENERAL SECRETION PATHWAY PROTEIN"/>
    <property type="match status" value="1"/>
</dbReference>
<evidence type="ECO:0000256" key="2">
    <source>
        <dbReference type="ARBA" id="ARBA00005745"/>
    </source>
</evidence>
<name>A0ABS9D8W6_9ALTE</name>
<keyword evidence="4 7" id="KW-0812">Transmembrane</keyword>
<dbReference type="Gene3D" id="1.20.81.30">
    <property type="entry name" value="Type II secretion system (T2SS), domain F"/>
    <property type="match status" value="2"/>
</dbReference>
<evidence type="ECO:0000256" key="3">
    <source>
        <dbReference type="ARBA" id="ARBA00022475"/>
    </source>
</evidence>
<keyword evidence="10" id="KW-1185">Reference proteome</keyword>
<dbReference type="InterPro" id="IPR018076">
    <property type="entry name" value="T2SS_GspF_dom"/>
</dbReference>
<dbReference type="InterPro" id="IPR042094">
    <property type="entry name" value="T2SS_GspF_sf"/>
</dbReference>
<proteinExistence type="inferred from homology"/>
<comment type="similarity">
    <text evidence="2">Belongs to the GSP F family.</text>
</comment>